<organism evidence="7 8">
    <name type="scientific">Veronia pacifica</name>
    <dbReference type="NCBI Taxonomy" id="1080227"/>
    <lineage>
        <taxon>Bacteria</taxon>
        <taxon>Pseudomonadati</taxon>
        <taxon>Pseudomonadota</taxon>
        <taxon>Gammaproteobacteria</taxon>
        <taxon>Vibrionales</taxon>
        <taxon>Vibrionaceae</taxon>
        <taxon>Veronia</taxon>
    </lineage>
</organism>
<accession>A0A1C3EPM1</accession>
<dbReference type="Proteomes" id="UP000094936">
    <property type="component" value="Unassembled WGS sequence"/>
</dbReference>
<evidence type="ECO:0000256" key="5">
    <source>
        <dbReference type="ARBA" id="ARBA00022691"/>
    </source>
</evidence>
<dbReference type="EMBL" id="LYBM01000006">
    <property type="protein sequence ID" value="ODA35163.1"/>
    <property type="molecule type" value="Genomic_DNA"/>
</dbReference>
<comment type="caution">
    <text evidence="7">The sequence shown here is derived from an EMBL/GenBank/DDBJ whole genome shotgun (WGS) entry which is preliminary data.</text>
</comment>
<keyword evidence="4 6" id="KW-0808">Transferase</keyword>
<comment type="catalytic activity">
    <reaction evidence="6">
        <text>adenosine(1618) in 23S rRNA + S-adenosyl-L-methionine = N(6)-methyladenosine(1618) in 23S rRNA + S-adenosyl-L-homocysteine + H(+)</text>
        <dbReference type="Rhea" id="RHEA:16497"/>
        <dbReference type="Rhea" id="RHEA-COMP:10229"/>
        <dbReference type="Rhea" id="RHEA-COMP:10231"/>
        <dbReference type="ChEBI" id="CHEBI:15378"/>
        <dbReference type="ChEBI" id="CHEBI:57856"/>
        <dbReference type="ChEBI" id="CHEBI:59789"/>
        <dbReference type="ChEBI" id="CHEBI:74411"/>
        <dbReference type="ChEBI" id="CHEBI:74449"/>
        <dbReference type="EC" id="2.1.1.181"/>
    </reaction>
</comment>
<dbReference type="PIRSF" id="PIRSF029038">
    <property type="entry name" value="Mtase_YbiN_prd"/>
    <property type="match status" value="1"/>
</dbReference>
<dbReference type="Pfam" id="PF05971">
    <property type="entry name" value="Methyltransf_10"/>
    <property type="match status" value="1"/>
</dbReference>
<dbReference type="InterPro" id="IPR010286">
    <property type="entry name" value="METTL16/RlmF"/>
</dbReference>
<evidence type="ECO:0000256" key="4">
    <source>
        <dbReference type="ARBA" id="ARBA00022679"/>
    </source>
</evidence>
<dbReference type="InterPro" id="IPR029063">
    <property type="entry name" value="SAM-dependent_MTases_sf"/>
</dbReference>
<keyword evidence="8" id="KW-1185">Reference proteome</keyword>
<comment type="subcellular location">
    <subcellularLocation>
        <location evidence="6">Cytoplasm</location>
    </subcellularLocation>
</comment>
<gene>
    <name evidence="6" type="primary">rlmF</name>
    <name evidence="7" type="ORF">A8L45_05590</name>
</gene>
<name>A0A1C3EPM1_9GAMM</name>
<evidence type="ECO:0000256" key="6">
    <source>
        <dbReference type="HAMAP-Rule" id="MF_01848"/>
    </source>
</evidence>
<sequence length="335" mass="37207">MNSRSVPSKKGLHPRNPHRDQYDFNALTACCPDLTPFIELNPFGNPSVNFSDPKAVKMLNKALLQHFYHVEHWDIPDGYLCPPIPGRADYLHYIADLLSQNAGGHIPKGKQVRGLDIGTGANCVYPIIGHSVYGWQFVAADIDPISVKAAKFIVSANKALDGHIDCRLQANPDNILNGMIGSNDRFDFTMCNPPFHASLAEATAGSARKVRNLQANARKKGTLKSAQYQKAKGQPVLNFGGQKAELWCPGGEAAFLKRMVIQSQAFAMQCLWFTSLVSKKENLPLLRKQLQAIGAVEVKVIEMEQGQKITRLLAWTFKSKQQQKEWYADNSNMSE</sequence>
<evidence type="ECO:0000256" key="1">
    <source>
        <dbReference type="ARBA" id="ARBA00022490"/>
    </source>
</evidence>
<dbReference type="InterPro" id="IPR016909">
    <property type="entry name" value="rRNA_lsu_MeTfrase_F"/>
</dbReference>
<dbReference type="GO" id="GO:0005737">
    <property type="term" value="C:cytoplasm"/>
    <property type="evidence" value="ECO:0007669"/>
    <property type="project" value="UniProtKB-SubCell"/>
</dbReference>
<dbReference type="GO" id="GO:0070475">
    <property type="term" value="P:rRNA base methylation"/>
    <property type="evidence" value="ECO:0007669"/>
    <property type="project" value="TreeGrafter"/>
</dbReference>
<comment type="function">
    <text evidence="6">Specifically methylates the adenine in position 1618 of 23S rRNA.</text>
</comment>
<dbReference type="AlphaFoldDB" id="A0A1C3EPM1"/>
<dbReference type="SUPFAM" id="SSF53335">
    <property type="entry name" value="S-adenosyl-L-methionine-dependent methyltransferases"/>
    <property type="match status" value="1"/>
</dbReference>
<keyword evidence="1 6" id="KW-0963">Cytoplasm</keyword>
<dbReference type="RefSeq" id="WP_068900111.1">
    <property type="nucleotide sequence ID" value="NZ_JBHUIF010000013.1"/>
</dbReference>
<keyword evidence="2 6" id="KW-0698">rRNA processing</keyword>
<dbReference type="Gene3D" id="3.40.50.150">
    <property type="entry name" value="Vaccinia Virus protein VP39"/>
    <property type="match status" value="1"/>
</dbReference>
<dbReference type="PANTHER" id="PTHR13393:SF0">
    <property type="entry name" value="RNA N6-ADENOSINE-METHYLTRANSFERASE METTL16"/>
    <property type="match status" value="1"/>
</dbReference>
<evidence type="ECO:0000256" key="3">
    <source>
        <dbReference type="ARBA" id="ARBA00022603"/>
    </source>
</evidence>
<protein>
    <recommendedName>
        <fullName evidence="6">Ribosomal RNA large subunit methyltransferase F</fullName>
        <ecNumber evidence="6">2.1.1.181</ecNumber>
    </recommendedName>
    <alternativeName>
        <fullName evidence="6">23S rRNA mA1618 methyltransferase</fullName>
    </alternativeName>
    <alternativeName>
        <fullName evidence="6">rRNA adenine N-6-methyltransferase</fullName>
    </alternativeName>
</protein>
<dbReference type="PANTHER" id="PTHR13393">
    <property type="entry name" value="SAM-DEPENDENT METHYLTRANSFERASE"/>
    <property type="match status" value="1"/>
</dbReference>
<proteinExistence type="inferred from homology"/>
<reference evidence="7 8" key="1">
    <citation type="submission" date="2016-05" db="EMBL/GenBank/DDBJ databases">
        <title>Genomic Taxonomy of the Vibrionaceae.</title>
        <authorList>
            <person name="Gomez-Gil B."/>
            <person name="Enciso-Ibarra J."/>
        </authorList>
    </citation>
    <scope>NUCLEOTIDE SEQUENCE [LARGE SCALE GENOMIC DNA]</scope>
    <source>
        <strain evidence="7 8">CAIM 1920</strain>
    </source>
</reference>
<dbReference type="NCBIfam" id="NF008725">
    <property type="entry name" value="PRK11727.1"/>
    <property type="match status" value="1"/>
</dbReference>
<comment type="similarity">
    <text evidence="6">Belongs to the methyltransferase superfamily. METTL16/RlmF family.</text>
</comment>
<dbReference type="HAMAP" id="MF_01848">
    <property type="entry name" value="23SrRNA_methyltr_F"/>
    <property type="match status" value="1"/>
</dbReference>
<keyword evidence="3 6" id="KW-0489">Methyltransferase</keyword>
<dbReference type="EC" id="2.1.1.181" evidence="6"/>
<evidence type="ECO:0000256" key="2">
    <source>
        <dbReference type="ARBA" id="ARBA00022552"/>
    </source>
</evidence>
<dbReference type="CDD" id="cd02440">
    <property type="entry name" value="AdoMet_MTases"/>
    <property type="match status" value="1"/>
</dbReference>
<evidence type="ECO:0000313" key="7">
    <source>
        <dbReference type="EMBL" id="ODA35163.1"/>
    </source>
</evidence>
<keyword evidence="5 6" id="KW-0949">S-adenosyl-L-methionine</keyword>
<dbReference type="GO" id="GO:0052907">
    <property type="term" value="F:23S rRNA (adenine(1618)-N(6))-methyltransferase activity"/>
    <property type="evidence" value="ECO:0007669"/>
    <property type="project" value="UniProtKB-EC"/>
</dbReference>
<evidence type="ECO:0000313" key="8">
    <source>
        <dbReference type="Proteomes" id="UP000094936"/>
    </source>
</evidence>